<dbReference type="Gramene" id="A02p33740.2_BraZ1">
    <property type="protein sequence ID" value="A02p33740.2_BraZ1.CDS.1"/>
    <property type="gene ID" value="A02g33740.2_BraZ1"/>
</dbReference>
<organism evidence="3">
    <name type="scientific">Brassica campestris</name>
    <name type="common">Field mustard</name>
    <dbReference type="NCBI Taxonomy" id="3711"/>
    <lineage>
        <taxon>Eukaryota</taxon>
        <taxon>Viridiplantae</taxon>
        <taxon>Streptophyta</taxon>
        <taxon>Embryophyta</taxon>
        <taxon>Tracheophyta</taxon>
        <taxon>Spermatophyta</taxon>
        <taxon>Magnoliopsida</taxon>
        <taxon>eudicotyledons</taxon>
        <taxon>Gunneridae</taxon>
        <taxon>Pentapetalae</taxon>
        <taxon>rosids</taxon>
        <taxon>malvids</taxon>
        <taxon>Brassicales</taxon>
        <taxon>Brassicaceae</taxon>
        <taxon>Brassiceae</taxon>
        <taxon>Brassica</taxon>
    </lineage>
</organism>
<feature type="region of interest" description="Disordered" evidence="1">
    <location>
        <begin position="75"/>
        <end position="96"/>
    </location>
</feature>
<evidence type="ECO:0000256" key="1">
    <source>
        <dbReference type="SAM" id="MobiDB-lite"/>
    </source>
</evidence>
<protein>
    <submittedName>
        <fullName evidence="2">Uncharacterized protein</fullName>
    </submittedName>
</protein>
<gene>
    <name evidence="3" type="ORF">BRAA02T07723Z</name>
    <name evidence="2" type="ORF">BRAPAZ1V2_A02P33740.2</name>
</gene>
<feature type="compositionally biased region" description="Acidic residues" evidence="1">
    <location>
        <begin position="87"/>
        <end position="96"/>
    </location>
</feature>
<dbReference type="EMBL" id="LR031573">
    <property type="protein sequence ID" value="VDC90241.1"/>
    <property type="molecule type" value="Genomic_DNA"/>
</dbReference>
<sequence length="96" mass="10783">MEKSEALSEHIKRLESQVAQNVIAIRRKEGFLPSRTDTNPSRKVGAITVRSGKHLTQNVKESITIDEFTEIKKNEKDKSNPIVLDNSEIDLETPPG</sequence>
<name>A0A3P6B190_BRACM</name>
<evidence type="ECO:0000313" key="2">
    <source>
        <dbReference type="EMBL" id="CAG7894422.1"/>
    </source>
</evidence>
<dbReference type="AlphaFoldDB" id="A0A3P6B190"/>
<proteinExistence type="predicted"/>
<dbReference type="Proteomes" id="UP000694005">
    <property type="component" value="Chromosome A02"/>
</dbReference>
<evidence type="ECO:0000313" key="3">
    <source>
        <dbReference type="EMBL" id="VDC90241.1"/>
    </source>
</evidence>
<dbReference type="EMBL" id="LS974618">
    <property type="protein sequence ID" value="CAG7894422.1"/>
    <property type="molecule type" value="Genomic_DNA"/>
</dbReference>
<accession>A0A3P6B190</accession>
<reference evidence="3" key="1">
    <citation type="submission" date="2018-11" db="EMBL/GenBank/DDBJ databases">
        <authorList>
            <consortium name="Genoscope - CEA"/>
            <person name="William W."/>
        </authorList>
    </citation>
    <scope>NUCLEOTIDE SEQUENCE</scope>
</reference>